<keyword evidence="4" id="KW-0614">Plasmid</keyword>
<dbReference type="PANTHER" id="PTHR24056">
    <property type="entry name" value="CELL DIVISION PROTEIN KINASE"/>
    <property type="match status" value="1"/>
</dbReference>
<evidence type="ECO:0000256" key="1">
    <source>
        <dbReference type="ARBA" id="ARBA00022741"/>
    </source>
</evidence>
<gene>
    <name evidence="4" type="ORF">IE4771_PB00007</name>
</gene>
<geneLocation type="plasmid" evidence="4 5">
    <name>pRetIE4771b</name>
</geneLocation>
<feature type="domain" description="Protein kinase" evidence="3">
    <location>
        <begin position="22"/>
        <end position="328"/>
    </location>
</feature>
<keyword evidence="4" id="KW-0808">Transferase</keyword>
<dbReference type="InterPro" id="IPR000719">
    <property type="entry name" value="Prot_kinase_dom"/>
</dbReference>
<organism evidence="4 5">
    <name type="scientific">Rhizobium etli bv. mimosae str. IE4771</name>
    <dbReference type="NCBI Taxonomy" id="1432050"/>
    <lineage>
        <taxon>Bacteria</taxon>
        <taxon>Pseudomonadati</taxon>
        <taxon>Pseudomonadota</taxon>
        <taxon>Alphaproteobacteria</taxon>
        <taxon>Hyphomicrobiales</taxon>
        <taxon>Rhizobiaceae</taxon>
        <taxon>Rhizobium/Agrobacterium group</taxon>
        <taxon>Rhizobium</taxon>
    </lineage>
</organism>
<evidence type="ECO:0000313" key="4">
    <source>
        <dbReference type="EMBL" id="AIC29742.1"/>
    </source>
</evidence>
<protein>
    <submittedName>
        <fullName evidence="4">Serine/threonine protein kinase-like domain-containing protein</fullName>
    </submittedName>
</protein>
<dbReference type="EMBL" id="CP006988">
    <property type="protein sequence ID" value="AIC29742.1"/>
    <property type="molecule type" value="Genomic_DNA"/>
</dbReference>
<dbReference type="KEGG" id="rei:IE4771_PB00007"/>
<accession>A0A060I788</accession>
<evidence type="ECO:0000256" key="2">
    <source>
        <dbReference type="ARBA" id="ARBA00022840"/>
    </source>
</evidence>
<dbReference type="Gene3D" id="1.10.510.10">
    <property type="entry name" value="Transferase(Phosphotransferase) domain 1"/>
    <property type="match status" value="1"/>
</dbReference>
<keyword evidence="2" id="KW-0067">ATP-binding</keyword>
<reference evidence="4 5" key="1">
    <citation type="submission" date="2013-12" db="EMBL/GenBank/DDBJ databases">
        <title>Complete genome sequence of Rhizobium etli bv. mimosae IE4771.</title>
        <authorList>
            <person name="Bustos P."/>
            <person name="Santamaria R.I."/>
            <person name="Lozano L."/>
            <person name="Ormeno-Orrillo E."/>
            <person name="Rogel M.A."/>
            <person name="Romero D."/>
            <person name="Cevallos M.A."/>
            <person name="Martinez-Romero E."/>
            <person name="Gonzalez V."/>
        </authorList>
    </citation>
    <scope>NUCLEOTIDE SEQUENCE [LARGE SCALE GENOMIC DNA]</scope>
    <source>
        <strain evidence="4 5">IE4771</strain>
        <plasmid evidence="5">Plasmid pRetIE4771b</plasmid>
    </source>
</reference>
<dbReference type="PROSITE" id="PS50011">
    <property type="entry name" value="PROTEIN_KINASE_DOM"/>
    <property type="match status" value="1"/>
</dbReference>
<dbReference type="Pfam" id="PF00069">
    <property type="entry name" value="Pkinase"/>
    <property type="match status" value="1"/>
</dbReference>
<keyword evidence="1" id="KW-0547">Nucleotide-binding</keyword>
<dbReference type="SUPFAM" id="SSF56112">
    <property type="entry name" value="Protein kinase-like (PK-like)"/>
    <property type="match status" value="1"/>
</dbReference>
<dbReference type="SMART" id="SM00220">
    <property type="entry name" value="S_TKc"/>
    <property type="match status" value="1"/>
</dbReference>
<sequence length="355" mass="40198">MTASSKLEGLVLENNWKVVRLLEKEPNSTGGNFSCSYTVERPHADGTRVETGFLKAFDFSRAFEDNADTIKILQYLTNAYDHERAVLEHIRDRRLSHAVTAIDHGTTQVEGFGQMEGRVFYLVFQLAEGDVRVQMDQQTARDTLWCMMAMKDITLGLFQVHREFIAHQDAKPSNVLAYPGPTFRIADFGRSSMRGRTAPHDDLMIAGDRTYSPPELLYGQVDPDFTRRRVACDVYMLGNLAGFLFSGVNLSAELLARLAQEHHPSNWTGTYADVLPYVQTAFSSVISDLRLLVDERVRDIVIPMIVELCQPDVSRRGHPRGLGGYSQFSLERYVSQMSRVAKELEVRIRIERKSA</sequence>
<dbReference type="GO" id="GO:0005524">
    <property type="term" value="F:ATP binding"/>
    <property type="evidence" value="ECO:0007669"/>
    <property type="project" value="UniProtKB-KW"/>
</dbReference>
<dbReference type="RefSeq" id="WP_040140245.1">
    <property type="nucleotide sequence ID" value="NZ_CP006988.1"/>
</dbReference>
<evidence type="ECO:0000313" key="5">
    <source>
        <dbReference type="Proteomes" id="UP000027180"/>
    </source>
</evidence>
<dbReference type="GO" id="GO:0004674">
    <property type="term" value="F:protein serine/threonine kinase activity"/>
    <property type="evidence" value="ECO:0007669"/>
    <property type="project" value="UniProtKB-KW"/>
</dbReference>
<evidence type="ECO:0000259" key="3">
    <source>
        <dbReference type="PROSITE" id="PS50011"/>
    </source>
</evidence>
<dbReference type="InterPro" id="IPR011009">
    <property type="entry name" value="Kinase-like_dom_sf"/>
</dbReference>
<dbReference type="OrthoDB" id="9801841at2"/>
<keyword evidence="4" id="KW-0418">Kinase</keyword>
<dbReference type="InterPro" id="IPR050108">
    <property type="entry name" value="CDK"/>
</dbReference>
<name>A0A060I788_RHIET</name>
<dbReference type="HOGENOM" id="CLU_791676_0_0_5"/>
<dbReference type="AlphaFoldDB" id="A0A060I788"/>
<dbReference type="Proteomes" id="UP000027180">
    <property type="component" value="Plasmid pRetIE4771b"/>
</dbReference>
<keyword evidence="4" id="KW-0723">Serine/threonine-protein kinase</keyword>
<proteinExistence type="predicted"/>